<dbReference type="InterPro" id="IPR051907">
    <property type="entry name" value="DoxX-like_oxidoreductase"/>
</dbReference>
<keyword evidence="3" id="KW-1003">Cell membrane</keyword>
<reference evidence="9" key="1">
    <citation type="submission" date="2016-10" db="EMBL/GenBank/DDBJ databases">
        <authorList>
            <person name="Varghese N."/>
            <person name="Submissions S."/>
        </authorList>
    </citation>
    <scope>NUCLEOTIDE SEQUENCE [LARGE SCALE GENOMIC DNA]</scope>
    <source>
        <strain evidence="9">DSM 1565</strain>
    </source>
</reference>
<evidence type="ECO:0000256" key="3">
    <source>
        <dbReference type="ARBA" id="ARBA00022475"/>
    </source>
</evidence>
<evidence type="ECO:0000256" key="2">
    <source>
        <dbReference type="ARBA" id="ARBA00006679"/>
    </source>
</evidence>
<comment type="subcellular location">
    <subcellularLocation>
        <location evidence="1">Cell membrane</location>
        <topology evidence="1">Multi-pass membrane protein</topology>
    </subcellularLocation>
</comment>
<comment type="similarity">
    <text evidence="2">Belongs to the DoxX family.</text>
</comment>
<dbReference type="RefSeq" id="WP_092867650.1">
    <property type="nucleotide sequence ID" value="NZ_FPCH01000002.1"/>
</dbReference>
<feature type="transmembrane region" description="Helical" evidence="7">
    <location>
        <begin position="70"/>
        <end position="88"/>
    </location>
</feature>
<protein>
    <submittedName>
        <fullName evidence="8">Putative oxidoreductase</fullName>
    </submittedName>
</protein>
<name>A0A1I7NGL6_9HYPH</name>
<proteinExistence type="inferred from homology"/>
<evidence type="ECO:0000313" key="9">
    <source>
        <dbReference type="Proteomes" id="UP000199423"/>
    </source>
</evidence>
<evidence type="ECO:0000256" key="6">
    <source>
        <dbReference type="ARBA" id="ARBA00023136"/>
    </source>
</evidence>
<keyword evidence="4 7" id="KW-0812">Transmembrane</keyword>
<dbReference type="AlphaFoldDB" id="A0A1I7NGL6"/>
<evidence type="ECO:0000256" key="1">
    <source>
        <dbReference type="ARBA" id="ARBA00004651"/>
    </source>
</evidence>
<gene>
    <name evidence="8" type="ORF">SAMN04488557_2122</name>
</gene>
<accession>A0A1I7NGL6</accession>
<keyword evidence="6 7" id="KW-0472">Membrane</keyword>
<dbReference type="OrthoDB" id="9810206at2"/>
<sequence>MHSIVSLVARILLSAIFVTAGVNKISGYEGTQAYMESHGLPGGLLPLVIALEVIGGLAVLLGVLSRWAGLALAAFCIASAFIFHFNFADQAQATNFMKNICMAGGFLLLFANGSGRYALRPD</sequence>
<keyword evidence="9" id="KW-1185">Reference proteome</keyword>
<evidence type="ECO:0000256" key="7">
    <source>
        <dbReference type="SAM" id="Phobius"/>
    </source>
</evidence>
<dbReference type="PANTHER" id="PTHR33452">
    <property type="entry name" value="OXIDOREDUCTASE CATD-RELATED"/>
    <property type="match status" value="1"/>
</dbReference>
<evidence type="ECO:0000256" key="4">
    <source>
        <dbReference type="ARBA" id="ARBA00022692"/>
    </source>
</evidence>
<organism evidence="8 9">
    <name type="scientific">Hyphomicrobium facile</name>
    <dbReference type="NCBI Taxonomy" id="51670"/>
    <lineage>
        <taxon>Bacteria</taxon>
        <taxon>Pseudomonadati</taxon>
        <taxon>Pseudomonadota</taxon>
        <taxon>Alphaproteobacteria</taxon>
        <taxon>Hyphomicrobiales</taxon>
        <taxon>Hyphomicrobiaceae</taxon>
        <taxon>Hyphomicrobium</taxon>
    </lineage>
</organism>
<dbReference type="InterPro" id="IPR032808">
    <property type="entry name" value="DoxX"/>
</dbReference>
<feature type="transmembrane region" description="Helical" evidence="7">
    <location>
        <begin position="100"/>
        <end position="119"/>
    </location>
</feature>
<dbReference type="STRING" id="51670.SAMN04488557_2122"/>
<dbReference type="Proteomes" id="UP000199423">
    <property type="component" value="Unassembled WGS sequence"/>
</dbReference>
<dbReference type="PANTHER" id="PTHR33452:SF1">
    <property type="entry name" value="INNER MEMBRANE PROTEIN YPHA-RELATED"/>
    <property type="match status" value="1"/>
</dbReference>
<dbReference type="EMBL" id="FPCH01000002">
    <property type="protein sequence ID" value="SFV33817.1"/>
    <property type="molecule type" value="Genomic_DNA"/>
</dbReference>
<dbReference type="Pfam" id="PF07681">
    <property type="entry name" value="DoxX"/>
    <property type="match status" value="1"/>
</dbReference>
<evidence type="ECO:0000256" key="5">
    <source>
        <dbReference type="ARBA" id="ARBA00022989"/>
    </source>
</evidence>
<feature type="transmembrane region" description="Helical" evidence="7">
    <location>
        <begin position="44"/>
        <end position="63"/>
    </location>
</feature>
<evidence type="ECO:0000313" key="8">
    <source>
        <dbReference type="EMBL" id="SFV33817.1"/>
    </source>
</evidence>
<dbReference type="GO" id="GO:0005886">
    <property type="term" value="C:plasma membrane"/>
    <property type="evidence" value="ECO:0007669"/>
    <property type="project" value="UniProtKB-SubCell"/>
</dbReference>
<keyword evidence="5 7" id="KW-1133">Transmembrane helix</keyword>